<feature type="domain" description="PNPLA" evidence="9">
    <location>
        <begin position="102"/>
        <end position="302"/>
    </location>
</feature>
<feature type="compositionally biased region" description="Low complexity" evidence="8">
    <location>
        <begin position="450"/>
        <end position="474"/>
    </location>
</feature>
<keyword evidence="3 7" id="KW-0442">Lipid degradation</keyword>
<keyword evidence="2 7" id="KW-0378">Hydrolase</keyword>
<comment type="domain">
    <text evidence="7">The nitrogen atoms of the two glycine residues in the GGXR motif define the oxyanion hole, and stabilize the oxyanion that forms during the nucleophilic attack by the catalytic serine during substrate cleavage.</text>
</comment>
<evidence type="ECO:0000256" key="4">
    <source>
        <dbReference type="ARBA" id="ARBA00023098"/>
    </source>
</evidence>
<evidence type="ECO:0000256" key="6">
    <source>
        <dbReference type="PROSITE-ProRule" id="PRU01161"/>
    </source>
</evidence>
<reference evidence="10 11" key="1">
    <citation type="journal article" date="2020" name="Nat. Food">
        <title>A phased Vanilla planifolia genome enables genetic improvement of flavour and production.</title>
        <authorList>
            <person name="Hasing T."/>
            <person name="Tang H."/>
            <person name="Brym M."/>
            <person name="Khazi F."/>
            <person name="Huang T."/>
            <person name="Chambers A.H."/>
        </authorList>
    </citation>
    <scope>NUCLEOTIDE SEQUENCE [LARGE SCALE GENOMIC DNA]</scope>
    <source>
        <tissue evidence="10">Leaf</tissue>
    </source>
</reference>
<evidence type="ECO:0000256" key="5">
    <source>
        <dbReference type="ARBA" id="ARBA00025642"/>
    </source>
</evidence>
<organism evidence="10 11">
    <name type="scientific">Vanilla planifolia</name>
    <name type="common">Vanilla</name>
    <dbReference type="NCBI Taxonomy" id="51239"/>
    <lineage>
        <taxon>Eukaryota</taxon>
        <taxon>Viridiplantae</taxon>
        <taxon>Streptophyta</taxon>
        <taxon>Embryophyta</taxon>
        <taxon>Tracheophyta</taxon>
        <taxon>Spermatophyta</taxon>
        <taxon>Magnoliopsida</taxon>
        <taxon>Liliopsida</taxon>
        <taxon>Asparagales</taxon>
        <taxon>Orchidaceae</taxon>
        <taxon>Vanilloideae</taxon>
        <taxon>Vanilleae</taxon>
        <taxon>Vanilla</taxon>
    </lineage>
</organism>
<evidence type="ECO:0000256" key="8">
    <source>
        <dbReference type="SAM" id="MobiDB-lite"/>
    </source>
</evidence>
<sequence length="474" mass="49812">MTTGPTGGCASSRVALRRSHAVYISATVSVHLNPSLTLLRSSTSPELMAASPSLMELSFDVDKVSYEIFNILESRFLFGCDDSKLFSSGSSPLATAMIPTIPTVSPGKVRILSIDAVSDCLVAAASLASLESLLRLRSGDPAARLSDYFDVVAGSGAGGVLAALLFARGPSGRSLFSAEDALCFLRKMGLNGNPTGRRKGLFGRLFPRVGCGAFGRVFGDATLRDTLKPLLIPCYDLSTGAPFLFSRADAVEAEAFDFRIGDICAATCAGGEAVKMSSVDGRTRIAALGGGITMANPAAAAITHVLHNKQEFPFTAGVEDLLVISIGGGNSDLAGGRASTSTADVVRIAGNVMADMVDQSIAMAFGKDRTSNYVRIQAKVAYTSIRDATNMRSMVEQMLANRNLDSVLFQGKKLSKETNAEKLDRMAGELIKEQESRKKSLIPTVVVKQTTTPRTSSATTVTTSASTGRSFGSP</sequence>
<dbReference type="EC" id="3.1.1.-" evidence="7"/>
<proteinExistence type="inferred from homology"/>
<dbReference type="Pfam" id="PF01734">
    <property type="entry name" value="Patatin"/>
    <property type="match status" value="1"/>
</dbReference>
<comment type="similarity">
    <text evidence="1 7">Belongs to the patatin family.</text>
</comment>
<evidence type="ECO:0000256" key="1">
    <source>
        <dbReference type="ARBA" id="ARBA00010240"/>
    </source>
</evidence>
<keyword evidence="11" id="KW-1185">Reference proteome</keyword>
<comment type="caution">
    <text evidence="10">The sequence shown here is derived from an EMBL/GenBank/DDBJ whole genome shotgun (WGS) entry which is preliminary data.</text>
</comment>
<evidence type="ECO:0000256" key="7">
    <source>
        <dbReference type="RuleBase" id="RU361262"/>
    </source>
</evidence>
<protein>
    <recommendedName>
        <fullName evidence="7">Patatin</fullName>
        <ecNumber evidence="7">3.1.1.-</ecNumber>
    </recommendedName>
</protein>
<comment type="function">
    <text evidence="7">Lipolytic acyl hydrolase (LAH).</text>
</comment>
<dbReference type="InterPro" id="IPR002641">
    <property type="entry name" value="PNPLA_dom"/>
</dbReference>
<keyword evidence="4 7" id="KW-0443">Lipid metabolism</keyword>
<dbReference type="PANTHER" id="PTHR32241">
    <property type="entry name" value="PATATIN-LIKE PROTEIN 6"/>
    <property type="match status" value="1"/>
</dbReference>
<evidence type="ECO:0000313" key="11">
    <source>
        <dbReference type="Proteomes" id="UP000636800"/>
    </source>
</evidence>
<feature type="region of interest" description="Disordered" evidence="8">
    <location>
        <begin position="448"/>
        <end position="474"/>
    </location>
</feature>
<evidence type="ECO:0000313" key="10">
    <source>
        <dbReference type="EMBL" id="KAG0477150.1"/>
    </source>
</evidence>
<dbReference type="Gene3D" id="3.40.1090.10">
    <property type="entry name" value="Cytosolic phospholipase A2 catalytic domain"/>
    <property type="match status" value="1"/>
</dbReference>
<accession>A0A835QVT9</accession>
<dbReference type="SUPFAM" id="SSF52151">
    <property type="entry name" value="FabD/lysophospholipase-like"/>
    <property type="match status" value="1"/>
</dbReference>
<evidence type="ECO:0000256" key="2">
    <source>
        <dbReference type="ARBA" id="ARBA00022801"/>
    </source>
</evidence>
<gene>
    <name evidence="10" type="ORF">HPP92_013991</name>
</gene>
<dbReference type="InterPro" id="IPR016035">
    <property type="entry name" value="Acyl_Trfase/lysoPLipase"/>
</dbReference>
<dbReference type="PROSITE" id="PS51635">
    <property type="entry name" value="PNPLA"/>
    <property type="match status" value="1"/>
</dbReference>
<comment type="caution">
    <text evidence="6">Lacks conserved residue(s) required for the propagation of feature annotation.</text>
</comment>
<dbReference type="GO" id="GO:0016787">
    <property type="term" value="F:hydrolase activity"/>
    <property type="evidence" value="ECO:0007669"/>
    <property type="project" value="UniProtKB-KW"/>
</dbReference>
<dbReference type="EMBL" id="JADCNL010000006">
    <property type="protein sequence ID" value="KAG0477150.1"/>
    <property type="molecule type" value="Genomic_DNA"/>
</dbReference>
<name>A0A835QVT9_VANPL</name>
<dbReference type="Proteomes" id="UP000636800">
    <property type="component" value="Chromosome 6"/>
</dbReference>
<evidence type="ECO:0000259" key="9">
    <source>
        <dbReference type="PROSITE" id="PS51635"/>
    </source>
</evidence>
<dbReference type="GO" id="GO:0016042">
    <property type="term" value="P:lipid catabolic process"/>
    <property type="evidence" value="ECO:0007669"/>
    <property type="project" value="UniProtKB-KW"/>
</dbReference>
<dbReference type="CDD" id="cd07199">
    <property type="entry name" value="Pat17_PNPLA8_PNPLA9_like"/>
    <property type="match status" value="1"/>
</dbReference>
<dbReference type="PANTHER" id="PTHR32241:SF12">
    <property type="entry name" value="OS03G0784100 PROTEIN"/>
    <property type="match status" value="1"/>
</dbReference>
<dbReference type="AlphaFoldDB" id="A0A835QVT9"/>
<comment type="function">
    <text evidence="5">Possesses non-specific lipolytic acyl hydrolase (LAH) activity. Hydrolyzes phospholipids as well as galactolipids. May play a role in disease resistance.</text>
</comment>
<evidence type="ECO:0000256" key="3">
    <source>
        <dbReference type="ARBA" id="ARBA00022963"/>
    </source>
</evidence>